<dbReference type="Pfam" id="PF00583">
    <property type="entry name" value="Acetyltransf_1"/>
    <property type="match status" value="1"/>
</dbReference>
<dbReference type="AlphaFoldDB" id="X6NCP3"/>
<dbReference type="OrthoDB" id="10253098at2759"/>
<dbReference type="GO" id="GO:0004402">
    <property type="term" value="F:histone acetyltransferase activity"/>
    <property type="evidence" value="ECO:0007669"/>
    <property type="project" value="InterPro"/>
</dbReference>
<keyword evidence="3" id="KW-0812">Transmembrane</keyword>
<dbReference type="GO" id="GO:0000781">
    <property type="term" value="C:chromosome, telomeric region"/>
    <property type="evidence" value="ECO:0007669"/>
    <property type="project" value="GOC"/>
</dbReference>
<dbReference type="Proteomes" id="UP000023152">
    <property type="component" value="Unassembled WGS sequence"/>
</dbReference>
<dbReference type="InterPro" id="IPR019467">
    <property type="entry name" value="Hat1_N"/>
</dbReference>
<dbReference type="CDD" id="cd04301">
    <property type="entry name" value="NAT_SF"/>
    <property type="match status" value="1"/>
</dbReference>
<keyword evidence="3" id="KW-1133">Transmembrane helix</keyword>
<dbReference type="GO" id="GO:0031509">
    <property type="term" value="P:subtelomeric heterochromatin formation"/>
    <property type="evidence" value="ECO:0007669"/>
    <property type="project" value="InterPro"/>
</dbReference>
<feature type="domain" description="Histone acetyl transferase HAT1 N-terminal" evidence="5">
    <location>
        <begin position="7"/>
        <end position="40"/>
    </location>
</feature>
<keyword evidence="3" id="KW-0472">Membrane</keyword>
<dbReference type="InterPro" id="IPR017380">
    <property type="entry name" value="Hist_AcTrfase_B-typ_cat-su"/>
</dbReference>
<evidence type="ECO:0000259" key="5">
    <source>
        <dbReference type="Pfam" id="PF10394"/>
    </source>
</evidence>
<dbReference type="Pfam" id="PF10394">
    <property type="entry name" value="Hat1_N"/>
    <property type="match status" value="1"/>
</dbReference>
<evidence type="ECO:0000259" key="4">
    <source>
        <dbReference type="Pfam" id="PF00583"/>
    </source>
</evidence>
<organism evidence="6 7">
    <name type="scientific">Reticulomyxa filosa</name>
    <dbReference type="NCBI Taxonomy" id="46433"/>
    <lineage>
        <taxon>Eukaryota</taxon>
        <taxon>Sar</taxon>
        <taxon>Rhizaria</taxon>
        <taxon>Retaria</taxon>
        <taxon>Foraminifera</taxon>
        <taxon>Monothalamids</taxon>
        <taxon>Reticulomyxidae</taxon>
        <taxon>Reticulomyxa</taxon>
    </lineage>
</organism>
<sequence length="188" mass="22592">KMEYMENVDEVYEIWHGSIGDKAMKEYHDRLQFLLLLYIESCSYIDPTDYTWEVMLLFAKNKTTGKYTVIGYLTLYVFYVYPNNEKRLRISQVLIFPPFQRNGHGFELLQHVHFMVRYRHYLQVNVEDPAPNFQFLRDSIDVFNACVCHVFTFGFCCLYINIYIYIFIYCLLSCVCIQIIASIHFREK</sequence>
<comment type="caution">
    <text evidence="6">The sequence shown here is derived from an EMBL/GenBank/DDBJ whole genome shotgun (WGS) entry which is preliminary data.</text>
</comment>
<proteinExistence type="inferred from homology"/>
<accession>X6NCP3</accession>
<dbReference type="Gene3D" id="3.40.630.30">
    <property type="match status" value="1"/>
</dbReference>
<dbReference type="GO" id="GO:0005634">
    <property type="term" value="C:nucleus"/>
    <property type="evidence" value="ECO:0007669"/>
    <property type="project" value="InterPro"/>
</dbReference>
<reference evidence="6 7" key="1">
    <citation type="journal article" date="2013" name="Curr. Biol.">
        <title>The Genome of the Foraminiferan Reticulomyxa filosa.</title>
        <authorList>
            <person name="Glockner G."/>
            <person name="Hulsmann N."/>
            <person name="Schleicher M."/>
            <person name="Noegel A.A."/>
            <person name="Eichinger L."/>
            <person name="Gallinger C."/>
            <person name="Pawlowski J."/>
            <person name="Sierra R."/>
            <person name="Euteneuer U."/>
            <person name="Pillet L."/>
            <person name="Moustafa A."/>
            <person name="Platzer M."/>
            <person name="Groth M."/>
            <person name="Szafranski K."/>
            <person name="Schliwa M."/>
        </authorList>
    </citation>
    <scope>NUCLEOTIDE SEQUENCE [LARGE SCALE GENOMIC DNA]</scope>
</reference>
<name>X6NCP3_RETFI</name>
<feature type="non-terminal residue" evidence="6">
    <location>
        <position position="1"/>
    </location>
</feature>
<dbReference type="InterPro" id="IPR016181">
    <property type="entry name" value="Acyl_CoA_acyltransferase"/>
</dbReference>
<gene>
    <name evidence="6" type="ORF">RFI_13426</name>
</gene>
<comment type="similarity">
    <text evidence="1">Belongs to the HAT1 family.</text>
</comment>
<dbReference type="EMBL" id="ASPP01009731">
    <property type="protein sequence ID" value="ETO23751.1"/>
    <property type="molecule type" value="Genomic_DNA"/>
</dbReference>
<evidence type="ECO:0000256" key="2">
    <source>
        <dbReference type="ARBA" id="ARBA00048017"/>
    </source>
</evidence>
<dbReference type="PANTHER" id="PTHR12046">
    <property type="entry name" value="HISTONE ACETYLTRANSFERASE TYPE B CATALYTIC SUBUNIT"/>
    <property type="match status" value="1"/>
</dbReference>
<feature type="domain" description="N-acetyltransferase" evidence="4">
    <location>
        <begin position="59"/>
        <end position="112"/>
    </location>
</feature>
<evidence type="ECO:0000313" key="7">
    <source>
        <dbReference type="Proteomes" id="UP000023152"/>
    </source>
</evidence>
<evidence type="ECO:0000256" key="1">
    <source>
        <dbReference type="ARBA" id="ARBA00010543"/>
    </source>
</evidence>
<evidence type="ECO:0000256" key="3">
    <source>
        <dbReference type="SAM" id="Phobius"/>
    </source>
</evidence>
<protein>
    <submittedName>
        <fullName evidence="6">Uncharacterized protein</fullName>
    </submittedName>
</protein>
<feature type="transmembrane region" description="Helical" evidence="3">
    <location>
        <begin position="162"/>
        <end position="185"/>
    </location>
</feature>
<dbReference type="InterPro" id="IPR000182">
    <property type="entry name" value="GNAT_dom"/>
</dbReference>
<evidence type="ECO:0000313" key="6">
    <source>
        <dbReference type="EMBL" id="ETO23751.1"/>
    </source>
</evidence>
<keyword evidence="7" id="KW-1185">Reference proteome</keyword>
<dbReference type="SUPFAM" id="SSF55729">
    <property type="entry name" value="Acyl-CoA N-acyltransferases (Nat)"/>
    <property type="match status" value="1"/>
</dbReference>
<comment type="catalytic activity">
    <reaction evidence="2">
        <text>L-lysyl-[protein] + acetyl-CoA = N(6)-acetyl-L-lysyl-[protein] + CoA + H(+)</text>
        <dbReference type="Rhea" id="RHEA:45948"/>
        <dbReference type="Rhea" id="RHEA-COMP:9752"/>
        <dbReference type="Rhea" id="RHEA-COMP:10731"/>
        <dbReference type="ChEBI" id="CHEBI:15378"/>
        <dbReference type="ChEBI" id="CHEBI:29969"/>
        <dbReference type="ChEBI" id="CHEBI:57287"/>
        <dbReference type="ChEBI" id="CHEBI:57288"/>
        <dbReference type="ChEBI" id="CHEBI:61930"/>
        <dbReference type="EC" id="2.3.1.48"/>
    </reaction>
</comment>